<keyword evidence="4" id="KW-0830">Ubiquinone</keyword>
<dbReference type="InterPro" id="IPR050154">
    <property type="entry name" value="UbiB_kinase"/>
</dbReference>
<evidence type="ECO:0000313" key="4">
    <source>
        <dbReference type="EMBL" id="ARD23583.1"/>
    </source>
</evidence>
<dbReference type="CDD" id="cd05121">
    <property type="entry name" value="ABC1_ADCK3-like"/>
    <property type="match status" value="1"/>
</dbReference>
<evidence type="ECO:0000259" key="3">
    <source>
        <dbReference type="Pfam" id="PF03109"/>
    </source>
</evidence>
<accession>A0ABM6JQC2</accession>
<proteinExistence type="inferred from homology"/>
<feature type="transmembrane region" description="Helical" evidence="2">
    <location>
        <begin position="520"/>
        <end position="543"/>
    </location>
</feature>
<feature type="domain" description="ABC1 atypical kinase-like" evidence="3">
    <location>
        <begin position="95"/>
        <end position="337"/>
    </location>
</feature>
<keyword evidence="2" id="KW-0812">Transmembrane</keyword>
<dbReference type="PANTHER" id="PTHR10566">
    <property type="entry name" value="CHAPERONE-ACTIVITY OF BC1 COMPLEX CABC1 -RELATED"/>
    <property type="match status" value="1"/>
</dbReference>
<gene>
    <name evidence="4" type="ORF">SJ2017_3323</name>
</gene>
<dbReference type="Proteomes" id="UP000191820">
    <property type="component" value="Chromosome"/>
</dbReference>
<dbReference type="InterPro" id="IPR011009">
    <property type="entry name" value="Kinase-like_dom_sf"/>
</dbReference>
<dbReference type="PANTHER" id="PTHR10566:SF113">
    <property type="entry name" value="PROTEIN ACTIVITY OF BC1 COMPLEX KINASE 7, CHLOROPLASTIC"/>
    <property type="match status" value="1"/>
</dbReference>
<feature type="transmembrane region" description="Helical" evidence="2">
    <location>
        <begin position="493"/>
        <end position="514"/>
    </location>
</feature>
<keyword evidence="2" id="KW-1133">Transmembrane helix</keyword>
<name>A0ABM6JQC2_9GAMM</name>
<keyword evidence="5" id="KW-1185">Reference proteome</keyword>
<dbReference type="InterPro" id="IPR004147">
    <property type="entry name" value="ABC1_dom"/>
</dbReference>
<comment type="similarity">
    <text evidence="1">Belongs to the protein kinase superfamily. ADCK protein kinase family.</text>
</comment>
<evidence type="ECO:0000313" key="5">
    <source>
        <dbReference type="Proteomes" id="UP000191820"/>
    </source>
</evidence>
<dbReference type="Pfam" id="PF03109">
    <property type="entry name" value="ABC1"/>
    <property type="match status" value="1"/>
</dbReference>
<keyword evidence="2" id="KW-0472">Membrane</keyword>
<sequence length="553" mass="61442">MLTNVKQFMNHSARSRQILTVLVKYGLANWVKEGNPEFIKSVFVNESGQQLASLSIAVRLRLAFSELGTAFIKLGQILSTRADLVGQEIADELTKLQSDTPADNKQQIISTIEAEFGRSFDTLFQSFCFDALASASVGQVHKAVTVDGQDVVVKVQHAGIEDKIVADVEILKMLASLVEQYNKELRLYQPTKLIIEFTKSLMNELDYVKEARSMQRASAYFSDNSKVHIPHVYRDISGKHVLVMECLKGFSVADGDKLNAAEVDTRALAETGIKVYLDMIFDLGFFHADPHPGNIWVLESGQLGILDWGMTAKLTQAVQLRFQHLLVALADKDPAELTYHIIKLCQAQPKLDKVLLEKDVSDFVQDFLEVDINEVPLVAVLNEFIRIIHHHKLVIPTEVSMLLRVLIMLEGASKQLDSSISVGDAIRPYAIKMKLAQLSPQYMFKQTMASSNRWQRVINTLPEQIELLTQQINNGRFDINLNHRSLDTIINRLVYGVLSGAIFLGGCMVLSSGVPPLYEGVSIIGLGITAAGSLLVGRLLLAISRSGNLSKKR</sequence>
<organism evidence="4 5">
    <name type="scientific">Shewanella japonica</name>
    <dbReference type="NCBI Taxonomy" id="93973"/>
    <lineage>
        <taxon>Bacteria</taxon>
        <taxon>Pseudomonadati</taxon>
        <taxon>Pseudomonadota</taxon>
        <taxon>Gammaproteobacteria</taxon>
        <taxon>Alteromonadales</taxon>
        <taxon>Shewanellaceae</taxon>
        <taxon>Shewanella</taxon>
    </lineage>
</organism>
<dbReference type="SUPFAM" id="SSF56112">
    <property type="entry name" value="Protein kinase-like (PK-like)"/>
    <property type="match status" value="1"/>
</dbReference>
<reference evidence="4 5" key="1">
    <citation type="submission" date="2017-03" db="EMBL/GenBank/DDBJ databases">
        <title>Genome sequencing of Shewanella japonica KCTC 22435.</title>
        <authorList>
            <person name="Kim K.M."/>
        </authorList>
    </citation>
    <scope>NUCLEOTIDE SEQUENCE [LARGE SCALE GENOMIC DNA]</scope>
    <source>
        <strain evidence="4 5">KCTC 22435</strain>
    </source>
</reference>
<evidence type="ECO:0000256" key="2">
    <source>
        <dbReference type="SAM" id="Phobius"/>
    </source>
</evidence>
<dbReference type="RefSeq" id="WP_080916532.1">
    <property type="nucleotide sequence ID" value="NZ_CP020472.1"/>
</dbReference>
<protein>
    <submittedName>
        <fullName evidence="4">Ubiquinone biosynthesis protein UbiB</fullName>
    </submittedName>
</protein>
<dbReference type="EMBL" id="CP020472">
    <property type="protein sequence ID" value="ARD23583.1"/>
    <property type="molecule type" value="Genomic_DNA"/>
</dbReference>
<evidence type="ECO:0000256" key="1">
    <source>
        <dbReference type="ARBA" id="ARBA00009670"/>
    </source>
</evidence>